<sequence length="231" mass="25504">MTDTILCIGAHPDDIEIGMGGTAAKLSAAGTEVVFVSLTAAELSSNGNPELRAREASAAADVLGVKTSHILSFADRGLRLDERDVHDEIVRLIRAWRPRWLFAPSAADRHPDHRHCSDIVREAFFTSGIHRYAEEAAYRPENLFYYQINGPGNPQTAVDITRWADRKYEALDCYRSQFEKMEGGVPTPLTNGYMEDVKARDRLTGREAGVTFAEGFTAEKLPLFSTGADLS</sequence>
<evidence type="ECO:0000313" key="3">
    <source>
        <dbReference type="Proteomes" id="UP000752012"/>
    </source>
</evidence>
<accession>A0A969Q0J2</accession>
<reference evidence="2 3" key="1">
    <citation type="submission" date="2020-03" db="EMBL/GenBank/DDBJ databases">
        <title>Assessment of the enzymatic potential of alkaline-tolerant lipase obtained from Bacillus luteus H11 (technogenic soil) for the bioremediation of saline soils contaminated with petroleum substances.</title>
        <authorList>
            <person name="Kalwasinska A."/>
        </authorList>
    </citation>
    <scope>NUCLEOTIDE SEQUENCE [LARGE SCALE GENOMIC DNA]</scope>
    <source>
        <strain evidence="2 3">H11</strain>
    </source>
</reference>
<dbReference type="PANTHER" id="PTHR12993:SF30">
    <property type="entry name" value="N-ACETYL-ALPHA-D-GLUCOSAMINYL L-MALATE DEACETYLASE 1"/>
    <property type="match status" value="1"/>
</dbReference>
<protein>
    <submittedName>
        <fullName evidence="2">Bacillithiol biosynthesis deacetylase BshB1</fullName>
    </submittedName>
</protein>
<dbReference type="SUPFAM" id="SSF102588">
    <property type="entry name" value="LmbE-like"/>
    <property type="match status" value="1"/>
</dbReference>
<dbReference type="PANTHER" id="PTHR12993">
    <property type="entry name" value="N-ACETYLGLUCOSAMINYL-PHOSPHATIDYLINOSITOL DE-N-ACETYLASE-RELATED"/>
    <property type="match status" value="1"/>
</dbReference>
<organism evidence="2 3">
    <name type="scientific">Alkalicoccus luteus</name>
    <dbReference type="NCBI Taxonomy" id="1237094"/>
    <lineage>
        <taxon>Bacteria</taxon>
        <taxon>Bacillati</taxon>
        <taxon>Bacillota</taxon>
        <taxon>Bacilli</taxon>
        <taxon>Bacillales</taxon>
        <taxon>Bacillaceae</taxon>
        <taxon>Alkalicoccus</taxon>
    </lineage>
</organism>
<dbReference type="GO" id="GO:0019213">
    <property type="term" value="F:deacetylase activity"/>
    <property type="evidence" value="ECO:0007669"/>
    <property type="project" value="InterPro"/>
</dbReference>
<comment type="cofactor">
    <cofactor evidence="1">
        <name>Zn(2+)</name>
        <dbReference type="ChEBI" id="CHEBI:29105"/>
    </cofactor>
</comment>
<dbReference type="EMBL" id="JAATHJ010000033">
    <property type="protein sequence ID" value="NJP38912.1"/>
    <property type="molecule type" value="Genomic_DNA"/>
</dbReference>
<dbReference type="Gene3D" id="3.40.50.10320">
    <property type="entry name" value="LmbE-like"/>
    <property type="match status" value="1"/>
</dbReference>
<dbReference type="InterPro" id="IPR003737">
    <property type="entry name" value="GlcNAc_PI_deacetylase-related"/>
</dbReference>
<proteinExistence type="predicted"/>
<gene>
    <name evidence="2" type="primary">bshB1</name>
    <name evidence="2" type="ORF">HCN83_15195</name>
</gene>
<dbReference type="GO" id="GO:0071793">
    <property type="term" value="P:bacillithiol biosynthetic process"/>
    <property type="evidence" value="ECO:0007669"/>
    <property type="project" value="InterPro"/>
</dbReference>
<name>A0A969Q0J2_9BACI</name>
<dbReference type="Pfam" id="PF02585">
    <property type="entry name" value="PIG-L"/>
    <property type="match status" value="1"/>
</dbReference>
<dbReference type="AlphaFoldDB" id="A0A969Q0J2"/>
<dbReference type="InterPro" id="IPR023842">
    <property type="entry name" value="Bacillithiol_biosynth_BshB1"/>
</dbReference>
<dbReference type="Proteomes" id="UP000752012">
    <property type="component" value="Unassembled WGS sequence"/>
</dbReference>
<dbReference type="RefSeq" id="WP_168008845.1">
    <property type="nucleotide sequence ID" value="NZ_JAATHJ010000033.1"/>
</dbReference>
<comment type="caution">
    <text evidence="2">The sequence shown here is derived from an EMBL/GenBank/DDBJ whole genome shotgun (WGS) entry which is preliminary data.</text>
</comment>
<evidence type="ECO:0000256" key="1">
    <source>
        <dbReference type="ARBA" id="ARBA00001947"/>
    </source>
</evidence>
<dbReference type="InterPro" id="IPR024078">
    <property type="entry name" value="LmbE-like_dom_sf"/>
</dbReference>
<keyword evidence="3" id="KW-1185">Reference proteome</keyword>
<dbReference type="NCBIfam" id="TIGR04001">
    <property type="entry name" value="thiol_BshB1"/>
    <property type="match status" value="1"/>
</dbReference>
<dbReference type="GO" id="GO:0016811">
    <property type="term" value="F:hydrolase activity, acting on carbon-nitrogen (but not peptide) bonds, in linear amides"/>
    <property type="evidence" value="ECO:0007669"/>
    <property type="project" value="TreeGrafter"/>
</dbReference>
<evidence type="ECO:0000313" key="2">
    <source>
        <dbReference type="EMBL" id="NJP38912.1"/>
    </source>
</evidence>